<feature type="region of interest" description="Disordered" evidence="1">
    <location>
        <begin position="34"/>
        <end position="68"/>
    </location>
</feature>
<protein>
    <recommendedName>
        <fullName evidence="5">Secreted protein</fullName>
    </recommendedName>
</protein>
<name>A0A8R7UK16_TRIUA</name>
<gene>
    <name evidence="3" type="primary">LOC125556444</name>
</gene>
<accession>A0A8R7UK16</accession>
<dbReference type="EnsemblPlants" id="TuG1812G0500003460.01.T01">
    <property type="protein sequence ID" value="TuG1812G0500003460.01.T01.cds367836"/>
    <property type="gene ID" value="TuG1812G0500003460.01"/>
</dbReference>
<keyword evidence="2" id="KW-0732">Signal</keyword>
<feature type="compositionally biased region" description="Low complexity" evidence="1">
    <location>
        <begin position="54"/>
        <end position="68"/>
    </location>
</feature>
<reference evidence="3" key="2">
    <citation type="submission" date="2018-03" db="EMBL/GenBank/DDBJ databases">
        <title>The Triticum urartu genome reveals the dynamic nature of wheat genome evolution.</title>
        <authorList>
            <person name="Ling H."/>
            <person name="Ma B."/>
            <person name="Shi X."/>
            <person name="Liu H."/>
            <person name="Dong L."/>
            <person name="Sun H."/>
            <person name="Cao Y."/>
            <person name="Gao Q."/>
            <person name="Zheng S."/>
            <person name="Li Y."/>
            <person name="Yu Y."/>
            <person name="Du H."/>
            <person name="Qi M."/>
            <person name="Li Y."/>
            <person name="Yu H."/>
            <person name="Cui Y."/>
            <person name="Wang N."/>
            <person name="Chen C."/>
            <person name="Wu H."/>
            <person name="Zhao Y."/>
            <person name="Zhang J."/>
            <person name="Li Y."/>
            <person name="Zhou W."/>
            <person name="Zhang B."/>
            <person name="Hu W."/>
            <person name="Eijk M."/>
            <person name="Tang J."/>
            <person name="Witsenboer H."/>
            <person name="Zhao S."/>
            <person name="Li Z."/>
            <person name="Zhang A."/>
            <person name="Wang D."/>
            <person name="Liang C."/>
        </authorList>
    </citation>
    <scope>NUCLEOTIDE SEQUENCE [LARGE SCALE GENOMIC DNA]</scope>
    <source>
        <strain evidence="3">cv. G1812</strain>
    </source>
</reference>
<reference evidence="4" key="1">
    <citation type="journal article" date="2013" name="Nature">
        <title>Draft genome of the wheat A-genome progenitor Triticum urartu.</title>
        <authorList>
            <person name="Ling H.Q."/>
            <person name="Zhao S."/>
            <person name="Liu D."/>
            <person name="Wang J."/>
            <person name="Sun H."/>
            <person name="Zhang C."/>
            <person name="Fan H."/>
            <person name="Li D."/>
            <person name="Dong L."/>
            <person name="Tao Y."/>
            <person name="Gao C."/>
            <person name="Wu H."/>
            <person name="Li Y."/>
            <person name="Cui Y."/>
            <person name="Guo X."/>
            <person name="Zheng S."/>
            <person name="Wang B."/>
            <person name="Yu K."/>
            <person name="Liang Q."/>
            <person name="Yang W."/>
            <person name="Lou X."/>
            <person name="Chen J."/>
            <person name="Feng M."/>
            <person name="Jian J."/>
            <person name="Zhang X."/>
            <person name="Luo G."/>
            <person name="Jiang Y."/>
            <person name="Liu J."/>
            <person name="Wang Z."/>
            <person name="Sha Y."/>
            <person name="Zhang B."/>
            <person name="Wu H."/>
            <person name="Tang D."/>
            <person name="Shen Q."/>
            <person name="Xue P."/>
            <person name="Zou S."/>
            <person name="Wang X."/>
            <person name="Liu X."/>
            <person name="Wang F."/>
            <person name="Yang Y."/>
            <person name="An X."/>
            <person name="Dong Z."/>
            <person name="Zhang K."/>
            <person name="Zhang X."/>
            <person name="Luo M.C."/>
            <person name="Dvorak J."/>
            <person name="Tong Y."/>
            <person name="Wang J."/>
            <person name="Yang H."/>
            <person name="Li Z."/>
            <person name="Wang D."/>
            <person name="Zhang A."/>
            <person name="Wang J."/>
        </authorList>
    </citation>
    <scope>NUCLEOTIDE SEQUENCE</scope>
    <source>
        <strain evidence="4">cv. G1812</strain>
    </source>
</reference>
<proteinExistence type="predicted"/>
<evidence type="ECO:0008006" key="5">
    <source>
        <dbReference type="Google" id="ProtNLM"/>
    </source>
</evidence>
<feature type="signal peptide" evidence="2">
    <location>
        <begin position="1"/>
        <end position="34"/>
    </location>
</feature>
<dbReference type="Proteomes" id="UP000015106">
    <property type="component" value="Chromosome 5"/>
</dbReference>
<organism evidence="3 4">
    <name type="scientific">Triticum urartu</name>
    <name type="common">Red wild einkorn</name>
    <name type="synonym">Crithodium urartu</name>
    <dbReference type="NCBI Taxonomy" id="4572"/>
    <lineage>
        <taxon>Eukaryota</taxon>
        <taxon>Viridiplantae</taxon>
        <taxon>Streptophyta</taxon>
        <taxon>Embryophyta</taxon>
        <taxon>Tracheophyta</taxon>
        <taxon>Spermatophyta</taxon>
        <taxon>Magnoliopsida</taxon>
        <taxon>Liliopsida</taxon>
        <taxon>Poales</taxon>
        <taxon>Poaceae</taxon>
        <taxon>BOP clade</taxon>
        <taxon>Pooideae</taxon>
        <taxon>Triticodae</taxon>
        <taxon>Triticeae</taxon>
        <taxon>Triticinae</taxon>
        <taxon>Triticum</taxon>
    </lineage>
</organism>
<dbReference type="Gramene" id="TuG1812G0500003460.01.T01">
    <property type="protein sequence ID" value="TuG1812G0500003460.01.T01.cds367836"/>
    <property type="gene ID" value="TuG1812G0500003460.01"/>
</dbReference>
<reference evidence="3" key="3">
    <citation type="submission" date="2022-06" db="UniProtKB">
        <authorList>
            <consortium name="EnsemblPlants"/>
        </authorList>
    </citation>
    <scope>IDENTIFICATION</scope>
</reference>
<evidence type="ECO:0000313" key="4">
    <source>
        <dbReference type="Proteomes" id="UP000015106"/>
    </source>
</evidence>
<feature type="chain" id="PRO_5035882614" description="Secreted protein" evidence="2">
    <location>
        <begin position="35"/>
        <end position="68"/>
    </location>
</feature>
<keyword evidence="4" id="KW-1185">Reference proteome</keyword>
<sequence length="68" mass="6775">MPAAAKAGSTAWSGRKSRALVIPLLLSSAAAASGAGRLPPTRPWHTPIFPGSPPAATASSAARAARRT</sequence>
<evidence type="ECO:0000313" key="3">
    <source>
        <dbReference type="EnsemblPlants" id="TuG1812G0500003460.01.T01.cds367836"/>
    </source>
</evidence>
<dbReference type="AlphaFoldDB" id="A0A8R7UK16"/>
<evidence type="ECO:0000256" key="2">
    <source>
        <dbReference type="SAM" id="SignalP"/>
    </source>
</evidence>
<evidence type="ECO:0000256" key="1">
    <source>
        <dbReference type="SAM" id="MobiDB-lite"/>
    </source>
</evidence>